<keyword evidence="1" id="KW-0472">Membrane</keyword>
<protein>
    <recommendedName>
        <fullName evidence="4">DUF4245 domain-containing protein</fullName>
    </recommendedName>
</protein>
<dbReference type="Proteomes" id="UP001501581">
    <property type="component" value="Unassembled WGS sequence"/>
</dbReference>
<evidence type="ECO:0008006" key="4">
    <source>
        <dbReference type="Google" id="ProtNLM"/>
    </source>
</evidence>
<evidence type="ECO:0000313" key="3">
    <source>
        <dbReference type="Proteomes" id="UP001501581"/>
    </source>
</evidence>
<organism evidence="2 3">
    <name type="scientific">Nocardioides dubius</name>
    <dbReference type="NCBI Taxonomy" id="317019"/>
    <lineage>
        <taxon>Bacteria</taxon>
        <taxon>Bacillati</taxon>
        <taxon>Actinomycetota</taxon>
        <taxon>Actinomycetes</taxon>
        <taxon>Propionibacteriales</taxon>
        <taxon>Nocardioidaceae</taxon>
        <taxon>Nocardioides</taxon>
    </lineage>
</organism>
<reference evidence="2 3" key="1">
    <citation type="journal article" date="2019" name="Int. J. Syst. Evol. Microbiol.">
        <title>The Global Catalogue of Microorganisms (GCM) 10K type strain sequencing project: providing services to taxonomists for standard genome sequencing and annotation.</title>
        <authorList>
            <consortium name="The Broad Institute Genomics Platform"/>
            <consortium name="The Broad Institute Genome Sequencing Center for Infectious Disease"/>
            <person name="Wu L."/>
            <person name="Ma J."/>
        </authorList>
    </citation>
    <scope>NUCLEOTIDE SEQUENCE [LARGE SCALE GENOMIC DNA]</scope>
    <source>
        <strain evidence="2 3">JCM 13008</strain>
    </source>
</reference>
<keyword evidence="1" id="KW-1133">Transmembrane helix</keyword>
<keyword evidence="1" id="KW-0812">Transmembrane</keyword>
<accession>A0ABN1TRR8</accession>
<evidence type="ECO:0000256" key="1">
    <source>
        <dbReference type="SAM" id="Phobius"/>
    </source>
</evidence>
<evidence type="ECO:0000313" key="2">
    <source>
        <dbReference type="EMBL" id="GAA1099969.1"/>
    </source>
</evidence>
<sequence length="166" mass="17915">MSTQSQHDQSSPAQPELPPARETWTKLLVGVALFLVVLFIAVRIGAEHGNQARFGFPDKVDGVRLAEPDRAPEARGRDLYVRYNSGSDDLYSLVVEWLPETTAEEAIGDGPQPTWSGDVGCAATTEGALCLHVFEDGVIRVSQKGADVAAVADRTHAFLDDITIPD</sequence>
<dbReference type="RefSeq" id="WP_343993368.1">
    <property type="nucleotide sequence ID" value="NZ_BAAALG010000006.1"/>
</dbReference>
<dbReference type="EMBL" id="BAAALG010000006">
    <property type="protein sequence ID" value="GAA1099969.1"/>
    <property type="molecule type" value="Genomic_DNA"/>
</dbReference>
<name>A0ABN1TRR8_9ACTN</name>
<keyword evidence="3" id="KW-1185">Reference proteome</keyword>
<gene>
    <name evidence="2" type="ORF">GCM10009668_17230</name>
</gene>
<proteinExistence type="predicted"/>
<feature type="transmembrane region" description="Helical" evidence="1">
    <location>
        <begin position="27"/>
        <end position="46"/>
    </location>
</feature>
<comment type="caution">
    <text evidence="2">The sequence shown here is derived from an EMBL/GenBank/DDBJ whole genome shotgun (WGS) entry which is preliminary data.</text>
</comment>